<keyword evidence="12" id="KW-1185">Reference proteome</keyword>
<keyword evidence="3" id="KW-1003">Cell membrane</keyword>
<keyword evidence="5" id="KW-0732">Signal</keyword>
<keyword evidence="2" id="KW-0193">Cuticle</keyword>
<organism evidence="12">
    <name type="scientific">Caenorhabditis brenneri</name>
    <name type="common">Nematode worm</name>
    <dbReference type="NCBI Taxonomy" id="135651"/>
    <lineage>
        <taxon>Eukaryota</taxon>
        <taxon>Metazoa</taxon>
        <taxon>Ecdysozoa</taxon>
        <taxon>Nematoda</taxon>
        <taxon>Chromadorea</taxon>
        <taxon>Rhabditida</taxon>
        <taxon>Rhabditina</taxon>
        <taxon>Rhabditomorpha</taxon>
        <taxon>Rhabditoidea</taxon>
        <taxon>Rhabditidae</taxon>
        <taxon>Peloderinae</taxon>
        <taxon>Caenorhabditis</taxon>
    </lineage>
</organism>
<dbReference type="InterPro" id="IPR056953">
    <property type="entry name" value="CUT_N"/>
</dbReference>
<dbReference type="InterPro" id="IPR057475">
    <property type="entry name" value="CUT_C"/>
</dbReference>
<name>G0NUU0_CAEBE</name>
<feature type="compositionally biased region" description="Basic and acidic residues" evidence="8">
    <location>
        <begin position="587"/>
        <end position="613"/>
    </location>
</feature>
<evidence type="ECO:0000259" key="10">
    <source>
        <dbReference type="PROSITE" id="PS51034"/>
    </source>
</evidence>
<evidence type="ECO:0000256" key="3">
    <source>
        <dbReference type="ARBA" id="ARBA00022475"/>
    </source>
</evidence>
<evidence type="ECO:0000256" key="7">
    <source>
        <dbReference type="ARBA" id="ARBA00023136"/>
    </source>
</evidence>
<feature type="domain" description="ZP" evidence="10">
    <location>
        <begin position="331"/>
        <end position="572"/>
    </location>
</feature>
<keyword evidence="7 9" id="KW-0472">Membrane</keyword>
<dbReference type="Pfam" id="PF25057">
    <property type="entry name" value="CUT_N"/>
    <property type="match status" value="1"/>
</dbReference>
<dbReference type="InterPro" id="IPR029044">
    <property type="entry name" value="Nucleotide-diphossugar_trans"/>
</dbReference>
<keyword evidence="4 9" id="KW-0812">Transmembrane</keyword>
<gene>
    <name evidence="11" type="ORF">CAEBREN_14535</name>
</gene>
<keyword evidence="6 9" id="KW-1133">Transmembrane helix</keyword>
<dbReference type="InterPro" id="IPR004988">
    <property type="entry name" value="DUF273"/>
</dbReference>
<dbReference type="Pfam" id="PF03314">
    <property type="entry name" value="DUF273"/>
    <property type="match status" value="2"/>
</dbReference>
<dbReference type="OrthoDB" id="6139674at2759"/>
<dbReference type="Gene3D" id="3.90.550.10">
    <property type="entry name" value="Spore Coat Polysaccharide Biosynthesis Protein SpsA, Chain A"/>
    <property type="match status" value="1"/>
</dbReference>
<dbReference type="FunCoup" id="G0NUU0">
    <property type="interactions" value="105"/>
</dbReference>
<dbReference type="Pfam" id="PF25301">
    <property type="entry name" value="CUT_C"/>
    <property type="match status" value="1"/>
</dbReference>
<evidence type="ECO:0000256" key="6">
    <source>
        <dbReference type="ARBA" id="ARBA00022989"/>
    </source>
</evidence>
<feature type="region of interest" description="Disordered" evidence="8">
    <location>
        <begin position="580"/>
        <end position="695"/>
    </location>
</feature>
<evidence type="ECO:0000256" key="1">
    <source>
        <dbReference type="ARBA" id="ARBA00004251"/>
    </source>
</evidence>
<dbReference type="AlphaFoldDB" id="G0NUU0"/>
<dbReference type="PANTHER" id="PTHR22907">
    <property type="entry name" value="GH04558P"/>
    <property type="match status" value="1"/>
</dbReference>
<dbReference type="EMBL" id="GL379952">
    <property type="protein sequence ID" value="EGT37980.1"/>
    <property type="molecule type" value="Genomic_DNA"/>
</dbReference>
<proteinExistence type="predicted"/>
<sequence>MRRIPYRIKHFGLFFGLLLIILFISHFIFKDIQHDPRIDKFPISRTPRYRHLNISVVMVVSDVNIAENEYKTALRSMRCYCKMHNYSFNLVQDVDYRIACHQKDFMFRRHCIVAELLEETDWLVFLDADIAVVNPNIHLEDYINPLYDLTFYDRFVNWEVAAGSYIIHNTPWAKQFLRDFANFETQLPNSFHGTDNGALHGTGWVRDIWLTDSKWSPERDFMLHGLKDSNEVQLKQGFIVNTIFGNFNWRNPFQSTLKLESCRSPDESTWNMDESLIVSRKEIEKYLSEQFDEVEKRRWESLSAVFLLFLYTSTVWSFEINNGVVGKPEVFCGIDTIRVKVNTEHPFNGRIYVDGESDKQHCVQHSADAHSSPQEFTIPIGACNMRRQRTLHPRGISFSFTMITSFHPFFVTGMDRAFSIRCFFLESIKGLNAEIDVGTLAPQNVDQEYSLPVCAYHLKDGIEGHVLRFAQVGQKVTHVWRCDQDASHVYGILIHSCFADDGHGNKFELVDDRGCSTDPFLLPQIEYESGAISAYTNAHVFKYADKVQLYFTCTVQLCYKHDGGCEGITPPQCSGHISGNHSPRIGPAEHKFVHGRPGTDHHNEPHENNHNNENDLSAESQFNEHESTPRVPGYIKPDSFQPIILGPPHPTVFHKDGGGSPPHHVPPFKGPSDIQRISEEDSNPIPYRRDSPLNDTTEDDIVMQVVTLRTTVPTVSHTPDLVTFKPVVTGTTGKKNRNIGLDEEEQEVMITPRSLGGGNAYSSTTKVRRTAGEMETDVSVDVIVLPVEDKERKDTNSPPQSLSFQSSSEVCLSKTSTVIFSTAVILALFCCVTVTFLVTRQRNRQLLHHASKRRIDNF</sequence>
<dbReference type="HOGENOM" id="CLU_348597_0_0_1"/>
<evidence type="ECO:0000256" key="8">
    <source>
        <dbReference type="SAM" id="MobiDB-lite"/>
    </source>
</evidence>
<evidence type="ECO:0000313" key="11">
    <source>
        <dbReference type="EMBL" id="EGT37980.1"/>
    </source>
</evidence>
<dbReference type="GO" id="GO:0042302">
    <property type="term" value="F:structural constituent of cuticle"/>
    <property type="evidence" value="ECO:0007669"/>
    <property type="project" value="UniProtKB-KW"/>
</dbReference>
<protein>
    <recommendedName>
        <fullName evidence="10">ZP domain-containing protein</fullName>
    </recommendedName>
</protein>
<comment type="subcellular location">
    <subcellularLocation>
        <location evidence="1">Cell membrane</location>
        <topology evidence="1">Single-pass type I membrane protein</topology>
    </subcellularLocation>
</comment>
<feature type="transmembrane region" description="Helical" evidence="9">
    <location>
        <begin position="12"/>
        <end position="29"/>
    </location>
</feature>
<dbReference type="InterPro" id="IPR051962">
    <property type="entry name" value="Cuticlin"/>
</dbReference>
<dbReference type="GO" id="GO:0005886">
    <property type="term" value="C:plasma membrane"/>
    <property type="evidence" value="ECO:0007669"/>
    <property type="project" value="UniProtKB-SubCell"/>
</dbReference>
<dbReference type="Proteomes" id="UP000008068">
    <property type="component" value="Unassembled WGS sequence"/>
</dbReference>
<evidence type="ECO:0000313" key="12">
    <source>
        <dbReference type="Proteomes" id="UP000008068"/>
    </source>
</evidence>
<dbReference type="InParanoid" id="G0NUU0"/>
<evidence type="ECO:0000256" key="4">
    <source>
        <dbReference type="ARBA" id="ARBA00022692"/>
    </source>
</evidence>
<reference evidence="12" key="1">
    <citation type="submission" date="2011-07" db="EMBL/GenBank/DDBJ databases">
        <authorList>
            <consortium name="Caenorhabditis brenneri Sequencing and Analysis Consortium"/>
            <person name="Wilson R.K."/>
        </authorList>
    </citation>
    <scope>NUCLEOTIDE SEQUENCE [LARGE SCALE GENOMIC DNA]</scope>
    <source>
        <strain evidence="12">PB2801</strain>
    </source>
</reference>
<dbReference type="SMART" id="SM00241">
    <property type="entry name" value="ZP"/>
    <property type="match status" value="1"/>
</dbReference>
<dbReference type="STRING" id="135651.G0NUU0"/>
<evidence type="ECO:0000256" key="9">
    <source>
        <dbReference type="SAM" id="Phobius"/>
    </source>
</evidence>
<dbReference type="PANTHER" id="PTHR22907:SF26">
    <property type="entry name" value="ZP DOMAIN-CONTAINING PROTEIN"/>
    <property type="match status" value="1"/>
</dbReference>
<feature type="transmembrane region" description="Helical" evidence="9">
    <location>
        <begin position="818"/>
        <end position="838"/>
    </location>
</feature>
<accession>G0NUU0</accession>
<dbReference type="eggNOG" id="ENOG502RU57">
    <property type="taxonomic scope" value="Eukaryota"/>
</dbReference>
<dbReference type="InterPro" id="IPR001507">
    <property type="entry name" value="ZP_dom"/>
</dbReference>
<evidence type="ECO:0000256" key="5">
    <source>
        <dbReference type="ARBA" id="ARBA00022729"/>
    </source>
</evidence>
<evidence type="ECO:0000256" key="2">
    <source>
        <dbReference type="ARBA" id="ARBA00022460"/>
    </source>
</evidence>
<dbReference type="PROSITE" id="PS51034">
    <property type="entry name" value="ZP_2"/>
    <property type="match status" value="1"/>
</dbReference>